<accession>A0A0M9APU3</accession>
<reference evidence="2 3" key="1">
    <citation type="submission" date="2015-08" db="EMBL/GenBank/DDBJ databases">
        <title>Genomes of Isolates from Cabo Rojo, PR.</title>
        <authorList>
            <person name="Sanchez-Nieves R.L."/>
            <person name="Montalvo-Rodriguez R."/>
        </authorList>
    </citation>
    <scope>NUCLEOTIDE SEQUENCE [LARGE SCALE GENOMIC DNA]</scope>
    <source>
        <strain evidence="2 3">5</strain>
    </source>
</reference>
<comment type="caution">
    <text evidence="2">The sequence shown here is derived from an EMBL/GenBank/DDBJ whole genome shotgun (WGS) entry which is preliminary data.</text>
</comment>
<sequence length="175" mass="18229">MSDADARSEPVAGDADAGADDPYVEVVRAVGHEHVTAEHASTFEFTTDDWLTPAGDCIVGVEADRTPRDFSAEFREACRDADATITATVAAGEPGAEAVDLADPAHVDRIVGRGDPGLALLDERSMVGRTSDYTDDERTVLVHGDGAAADLDRDLVAALADGAPAALRLAVEPTE</sequence>
<proteinExistence type="predicted"/>
<evidence type="ECO:0008006" key="4">
    <source>
        <dbReference type="Google" id="ProtNLM"/>
    </source>
</evidence>
<evidence type="ECO:0000313" key="2">
    <source>
        <dbReference type="EMBL" id="KOX96302.1"/>
    </source>
</evidence>
<organism evidence="2 3">
    <name type="scientific">Halorubrum tropicale</name>
    <dbReference type="NCBI Taxonomy" id="1765655"/>
    <lineage>
        <taxon>Archaea</taxon>
        <taxon>Methanobacteriati</taxon>
        <taxon>Methanobacteriota</taxon>
        <taxon>Stenosarchaea group</taxon>
        <taxon>Halobacteria</taxon>
        <taxon>Halobacteriales</taxon>
        <taxon>Haloferacaceae</taxon>
        <taxon>Halorubrum</taxon>
    </lineage>
</organism>
<dbReference type="InterPro" id="IPR023131">
    <property type="entry name" value="Mth639-like_dom_sf"/>
</dbReference>
<dbReference type="OrthoDB" id="9265at2157"/>
<gene>
    <name evidence="2" type="ORF">AMR74_12315</name>
</gene>
<dbReference type="PATRIC" id="fig|1705389.3.peg.4011"/>
<dbReference type="Proteomes" id="UP000037747">
    <property type="component" value="Unassembled WGS sequence"/>
</dbReference>
<dbReference type="STRING" id="1765655.AMR74_12315"/>
<protein>
    <recommendedName>
        <fullName evidence="4">DUF371 domain-containing protein</fullName>
    </recommendedName>
</protein>
<name>A0A0M9APU3_9EURY</name>
<feature type="region of interest" description="Disordered" evidence="1">
    <location>
        <begin position="1"/>
        <end position="20"/>
    </location>
</feature>
<dbReference type="PANTHER" id="PTHR40696">
    <property type="entry name" value="DUF371 FAMILY PROTEIN"/>
    <property type="match status" value="1"/>
</dbReference>
<dbReference type="AlphaFoldDB" id="A0A0M9APU3"/>
<dbReference type="EMBL" id="LIST01000004">
    <property type="protein sequence ID" value="KOX96302.1"/>
    <property type="molecule type" value="Genomic_DNA"/>
</dbReference>
<evidence type="ECO:0000256" key="1">
    <source>
        <dbReference type="SAM" id="MobiDB-lite"/>
    </source>
</evidence>
<dbReference type="Gene3D" id="2.60.120.630">
    <property type="entry name" value="mth639 domain like"/>
    <property type="match status" value="1"/>
</dbReference>
<dbReference type="Pfam" id="PF04027">
    <property type="entry name" value="DUF371"/>
    <property type="match status" value="1"/>
</dbReference>
<keyword evidence="3" id="KW-1185">Reference proteome</keyword>
<dbReference type="RefSeq" id="WP_053772346.1">
    <property type="nucleotide sequence ID" value="NZ_LIST01000004.1"/>
</dbReference>
<dbReference type="PANTHER" id="PTHR40696:SF1">
    <property type="entry name" value="DUF371 DOMAIN-CONTAINING PROTEIN"/>
    <property type="match status" value="1"/>
</dbReference>
<dbReference type="InterPro" id="IPR007171">
    <property type="entry name" value="DUF371"/>
</dbReference>
<evidence type="ECO:0000313" key="3">
    <source>
        <dbReference type="Proteomes" id="UP000037747"/>
    </source>
</evidence>